<evidence type="ECO:0000256" key="2">
    <source>
        <dbReference type="ARBA" id="ARBA00022448"/>
    </source>
</evidence>
<evidence type="ECO:0000256" key="4">
    <source>
        <dbReference type="ARBA" id="ARBA00022741"/>
    </source>
</evidence>
<keyword evidence="2" id="KW-0813">Transport</keyword>
<dbReference type="AlphaFoldDB" id="A0A6G9YJY8"/>
<dbReference type="CDD" id="cd03230">
    <property type="entry name" value="ABC_DR_subfamily_A"/>
    <property type="match status" value="1"/>
</dbReference>
<evidence type="ECO:0000256" key="5">
    <source>
        <dbReference type="ARBA" id="ARBA00022840"/>
    </source>
</evidence>
<dbReference type="Gene3D" id="3.40.50.300">
    <property type="entry name" value="P-loop containing nucleotide triphosphate hydrolases"/>
    <property type="match status" value="1"/>
</dbReference>
<dbReference type="PANTHER" id="PTHR42711:SF16">
    <property type="entry name" value="ABC TRANSPORTER ATP-BINDING PROTEIN"/>
    <property type="match status" value="1"/>
</dbReference>
<evidence type="ECO:0000256" key="1">
    <source>
        <dbReference type="ARBA" id="ARBA00004202"/>
    </source>
</evidence>
<evidence type="ECO:0000256" key="6">
    <source>
        <dbReference type="ARBA" id="ARBA00022967"/>
    </source>
</evidence>
<dbReference type="GO" id="GO:0055085">
    <property type="term" value="P:transmembrane transport"/>
    <property type="evidence" value="ECO:0007669"/>
    <property type="project" value="UniProtKB-ARBA"/>
</dbReference>
<feature type="region of interest" description="Disordered" evidence="9">
    <location>
        <begin position="1"/>
        <end position="27"/>
    </location>
</feature>
<comment type="subcellular location">
    <subcellularLocation>
        <location evidence="1">Cell membrane</location>
        <topology evidence="1">Peripheral membrane protein</topology>
    </subcellularLocation>
</comment>
<dbReference type="PROSITE" id="PS00211">
    <property type="entry name" value="ABC_TRANSPORTER_1"/>
    <property type="match status" value="1"/>
</dbReference>
<keyword evidence="8" id="KW-0046">Antibiotic resistance</keyword>
<dbReference type="InterPro" id="IPR003439">
    <property type="entry name" value="ABC_transporter-like_ATP-bd"/>
</dbReference>
<protein>
    <submittedName>
        <fullName evidence="11">ATP-binding cassette domain-containing protein</fullName>
    </submittedName>
</protein>
<dbReference type="PROSITE" id="PS50893">
    <property type="entry name" value="ABC_TRANSPORTER_2"/>
    <property type="match status" value="1"/>
</dbReference>
<evidence type="ECO:0000256" key="9">
    <source>
        <dbReference type="SAM" id="MobiDB-lite"/>
    </source>
</evidence>
<keyword evidence="5 11" id="KW-0067">ATP-binding</keyword>
<dbReference type="PANTHER" id="PTHR42711">
    <property type="entry name" value="ABC TRANSPORTER ATP-BINDING PROTEIN"/>
    <property type="match status" value="1"/>
</dbReference>
<evidence type="ECO:0000313" key="11">
    <source>
        <dbReference type="EMBL" id="QIS13356.1"/>
    </source>
</evidence>
<dbReference type="KEGG" id="nah:F5544_27515"/>
<proteinExistence type="predicted"/>
<dbReference type="FunFam" id="3.40.50.300:FF:000589">
    <property type="entry name" value="ABC transporter, ATP-binding subunit"/>
    <property type="match status" value="1"/>
</dbReference>
<gene>
    <name evidence="11" type="ORF">F5544_27515</name>
</gene>
<keyword evidence="7" id="KW-0472">Membrane</keyword>
<dbReference type="InterPro" id="IPR017871">
    <property type="entry name" value="ABC_transporter-like_CS"/>
</dbReference>
<evidence type="ECO:0000256" key="8">
    <source>
        <dbReference type="ARBA" id="ARBA00023251"/>
    </source>
</evidence>
<reference evidence="11 12" key="1">
    <citation type="journal article" date="2019" name="ACS Chem. Biol.">
        <title>Identification and Mobilization of a Cryptic Antibiotic Biosynthesis Gene Locus from a Human-Pathogenic Nocardia Isolate.</title>
        <authorList>
            <person name="Herisse M."/>
            <person name="Ishida K."/>
            <person name="Porter J.L."/>
            <person name="Howden B."/>
            <person name="Hertweck C."/>
            <person name="Stinear T.P."/>
            <person name="Pidot S.J."/>
        </authorList>
    </citation>
    <scope>NUCLEOTIDE SEQUENCE [LARGE SCALE GENOMIC DNA]</scope>
    <source>
        <strain evidence="11 12">AUSMDU00012717</strain>
    </source>
</reference>
<dbReference type="Pfam" id="PF00005">
    <property type="entry name" value="ABC_tran"/>
    <property type="match status" value="1"/>
</dbReference>
<keyword evidence="6" id="KW-1278">Translocase</keyword>
<dbReference type="InterPro" id="IPR050763">
    <property type="entry name" value="ABC_transporter_ATP-binding"/>
</dbReference>
<dbReference type="GO" id="GO:0005886">
    <property type="term" value="C:plasma membrane"/>
    <property type="evidence" value="ECO:0007669"/>
    <property type="project" value="UniProtKB-SubCell"/>
</dbReference>
<organism evidence="11 12">
    <name type="scientific">Nocardia arthritidis</name>
    <dbReference type="NCBI Taxonomy" id="228602"/>
    <lineage>
        <taxon>Bacteria</taxon>
        <taxon>Bacillati</taxon>
        <taxon>Actinomycetota</taxon>
        <taxon>Actinomycetes</taxon>
        <taxon>Mycobacteriales</taxon>
        <taxon>Nocardiaceae</taxon>
        <taxon>Nocardia</taxon>
    </lineage>
</organism>
<keyword evidence="3" id="KW-1003">Cell membrane</keyword>
<evidence type="ECO:0000313" key="12">
    <source>
        <dbReference type="Proteomes" id="UP000503540"/>
    </source>
</evidence>
<dbReference type="EMBL" id="CP046172">
    <property type="protein sequence ID" value="QIS13356.1"/>
    <property type="molecule type" value="Genomic_DNA"/>
</dbReference>
<dbReference type="GO" id="GO:0005524">
    <property type="term" value="F:ATP binding"/>
    <property type="evidence" value="ECO:0007669"/>
    <property type="project" value="UniProtKB-KW"/>
</dbReference>
<dbReference type="SUPFAM" id="SSF52540">
    <property type="entry name" value="P-loop containing nucleoside triphosphate hydrolases"/>
    <property type="match status" value="1"/>
</dbReference>
<keyword evidence="4" id="KW-0547">Nucleotide-binding</keyword>
<dbReference type="Proteomes" id="UP000503540">
    <property type="component" value="Chromosome"/>
</dbReference>
<feature type="domain" description="ABC transporter" evidence="10">
    <location>
        <begin position="42"/>
        <end position="267"/>
    </location>
</feature>
<evidence type="ECO:0000256" key="3">
    <source>
        <dbReference type="ARBA" id="ARBA00022475"/>
    </source>
</evidence>
<dbReference type="InterPro" id="IPR003593">
    <property type="entry name" value="AAA+_ATPase"/>
</dbReference>
<keyword evidence="12" id="KW-1185">Reference proteome</keyword>
<name>A0A6G9YJY8_9NOCA</name>
<evidence type="ECO:0000256" key="7">
    <source>
        <dbReference type="ARBA" id="ARBA00023136"/>
    </source>
</evidence>
<dbReference type="GO" id="GO:0016887">
    <property type="term" value="F:ATP hydrolysis activity"/>
    <property type="evidence" value="ECO:0007669"/>
    <property type="project" value="InterPro"/>
</dbReference>
<evidence type="ECO:0000259" key="10">
    <source>
        <dbReference type="PROSITE" id="PS50893"/>
    </source>
</evidence>
<dbReference type="InterPro" id="IPR027417">
    <property type="entry name" value="P-loop_NTPase"/>
</dbReference>
<accession>A0A6G9YJY8</accession>
<sequence>MPPWQVRTAARTPRDRAQRGNRGHRTIEPWRGRVVTTSGPAVRVDGVVKRYGDTTAVDGIGFDVERAQVLALLGPNGAGKTTTVEMCEGFVTPDSGSVRVLGLDPIADSDRLRPRIGVMLQGGGAYPGARAGEMLDLVAAYSADPLDPEWLLRTLGLQDNRRTPYRRLSGGQQQRLALACALVGRPEIVFLDEPTAGLDAQARLIVWELIDSLRRDGVSVLLTTHMMDEAEQLADQLVIIDHGRIVAAGTPAEVTAHGAAGQLRFTAPPKLDLELLKAALPEGFSPRETAPGAYLVEGEISPQVLATVTAWCARIDVLPSDIRIDQRRLEDVFLELTGRDLRG</sequence>
<dbReference type="SMART" id="SM00382">
    <property type="entry name" value="AAA"/>
    <property type="match status" value="1"/>
</dbReference>
<dbReference type="GO" id="GO:0046677">
    <property type="term" value="P:response to antibiotic"/>
    <property type="evidence" value="ECO:0007669"/>
    <property type="project" value="UniProtKB-KW"/>
</dbReference>